<dbReference type="SUPFAM" id="SSF81406">
    <property type="entry name" value="Mitochondrial cytochrome c oxidase subunit IV"/>
    <property type="match status" value="1"/>
</dbReference>
<dbReference type="Proteomes" id="UP001338582">
    <property type="component" value="Chromosome 1"/>
</dbReference>
<dbReference type="InterPro" id="IPR036639">
    <property type="entry name" value="Cyt_c_oxidase_su4_sf"/>
</dbReference>
<dbReference type="InterPro" id="IPR004203">
    <property type="entry name" value="Cyt_c_oxidase_su4_fam"/>
</dbReference>
<dbReference type="GO" id="GO:0005739">
    <property type="term" value="C:mitochondrion"/>
    <property type="evidence" value="ECO:0007669"/>
    <property type="project" value="UniProtKB-SubCell"/>
</dbReference>
<dbReference type="Gene3D" id="1.10.442.10">
    <property type="entry name" value="Cytochrome c oxidase subunit IV"/>
    <property type="match status" value="1"/>
</dbReference>
<dbReference type="Pfam" id="PF02936">
    <property type="entry name" value="COX4"/>
    <property type="match status" value="1"/>
</dbReference>
<evidence type="ECO:0000313" key="3">
    <source>
        <dbReference type="EMBL" id="WPK22948.1"/>
    </source>
</evidence>
<evidence type="ECO:0000256" key="2">
    <source>
        <dbReference type="ARBA" id="ARBA00023128"/>
    </source>
</evidence>
<dbReference type="RefSeq" id="XP_062875335.1">
    <property type="nucleotide sequence ID" value="XM_063019265.1"/>
</dbReference>
<evidence type="ECO:0000256" key="1">
    <source>
        <dbReference type="ARBA" id="ARBA00004173"/>
    </source>
</evidence>
<dbReference type="AlphaFoldDB" id="A0AAX4H386"/>
<dbReference type="GeneID" id="88171240"/>
<reference evidence="3 4" key="1">
    <citation type="submission" date="2023-10" db="EMBL/GenBank/DDBJ databases">
        <title>Draft Genome Sequence of Candida saopaulonensis from a very Premature Infant with Sepsis.</title>
        <authorList>
            <person name="Ning Y."/>
            <person name="Dai R."/>
            <person name="Xiao M."/>
            <person name="Xu Y."/>
            <person name="Yan Q."/>
            <person name="Zhang L."/>
        </authorList>
    </citation>
    <scope>NUCLEOTIDE SEQUENCE [LARGE SCALE GENOMIC DNA]</scope>
    <source>
        <strain evidence="3 4">19XY460</strain>
    </source>
</reference>
<name>A0AAX4H386_9ASCO</name>
<comment type="subcellular location">
    <subcellularLocation>
        <location evidence="1">Mitochondrion</location>
    </subcellularLocation>
</comment>
<dbReference type="EMBL" id="CP138894">
    <property type="protein sequence ID" value="WPK22948.1"/>
    <property type="molecule type" value="Genomic_DNA"/>
</dbReference>
<protein>
    <recommendedName>
        <fullName evidence="5">Genetic interactor of prohibitin 7, mitochondrial</fullName>
    </recommendedName>
</protein>
<proteinExistence type="predicted"/>
<sequence>MLRLNRTNPSKVVRAFQTHRVFSHSAKLLNIPQTPEKDGKKLSPQEAKVEAAKLAMKSLKDMGSLFSSGNDDAVQPIDTAPVFELPVLFGGLSLLHQGQVLEELQQKFDGKWTKLTEQEKKLAYYIYYGNWGPREKFENWKDDSAPLDLPFTVPSQIRTSKPAVKDQIKKLEPVILGETEVRKEQFDTSKMDPVTKTFIYLTIFVALFAISRDKNTGEAGKPKEIIVEDLYMKKKLEQEELAKKAAEEAAARENKRHWYYLWLK</sequence>
<gene>
    <name evidence="3" type="ORF">PUMCH_000171</name>
</gene>
<evidence type="ECO:0000313" key="4">
    <source>
        <dbReference type="Proteomes" id="UP001338582"/>
    </source>
</evidence>
<dbReference type="GO" id="GO:0006123">
    <property type="term" value="P:mitochondrial electron transport, cytochrome c to oxygen"/>
    <property type="evidence" value="ECO:0007669"/>
    <property type="project" value="InterPro"/>
</dbReference>
<evidence type="ECO:0008006" key="5">
    <source>
        <dbReference type="Google" id="ProtNLM"/>
    </source>
</evidence>
<keyword evidence="4" id="KW-1185">Reference proteome</keyword>
<organism evidence="3 4">
    <name type="scientific">Australozyma saopauloensis</name>
    <dbReference type="NCBI Taxonomy" id="291208"/>
    <lineage>
        <taxon>Eukaryota</taxon>
        <taxon>Fungi</taxon>
        <taxon>Dikarya</taxon>
        <taxon>Ascomycota</taxon>
        <taxon>Saccharomycotina</taxon>
        <taxon>Pichiomycetes</taxon>
        <taxon>Metschnikowiaceae</taxon>
        <taxon>Australozyma</taxon>
    </lineage>
</organism>
<accession>A0AAX4H386</accession>
<dbReference type="GO" id="GO:0045277">
    <property type="term" value="C:respiratory chain complex IV"/>
    <property type="evidence" value="ECO:0007669"/>
    <property type="project" value="InterPro"/>
</dbReference>
<keyword evidence="2" id="KW-0496">Mitochondrion</keyword>
<dbReference type="KEGG" id="asau:88171240"/>